<sequence length="564" mass="61812">NMTAEVAISSFVSYFVSSASSLSRDCTQLRQSIDLPAVTETSSASVLLEQLNDRATNLNDEVQQLLNYPGLIEPFSFDHIISTCETMWSLNQAHLEKVESKLIQYGFKNDFKPKKQIQERPAKKQTIRSDNQSTFIRKPTVTDVSVSYKIGLPLSVAPIEPTSAVDDFGLEDDLDDDIQQVQISSSTMALLAEASRAKALAAQKAISSAAPSVMENRPTTFTSLPTRPYVPSTATQPTVAPVTTTIQATIQPVMTIGVVQTTREPSSNVSTPDHSESFTEEEEEEAVPTSLRRPVTVSELSPASKMLAMMSPVDDEPVPYNPPSLQQILRPTVVAQPPAALPASAKDRTKGQEKSSAAVARHPSPPKSQNVPLPSPPVYNRPILKPTQATYDISQRGSVVRPVDEENTMDLMRLCRSGMDEGWTSPDRVPPTPMESRARPVKFTGRSGISVPTRPIVQQKVEVQTDAPKVVATATSVVDGSKSNARHIQPEEMKSLSSYLLQQCPLQELNSLIDAMSTFMREKNVDCVPRGVIPQLTTMKPTTMNMALKNLGRVDIRNDSYYFV</sequence>
<evidence type="ECO:0008006" key="4">
    <source>
        <dbReference type="Google" id="ProtNLM"/>
    </source>
</evidence>
<evidence type="ECO:0000313" key="3">
    <source>
        <dbReference type="Proteomes" id="UP000241769"/>
    </source>
</evidence>
<dbReference type="Gene3D" id="6.10.250.1400">
    <property type="match status" value="1"/>
</dbReference>
<feature type="non-terminal residue" evidence="2">
    <location>
        <position position="1"/>
    </location>
</feature>
<dbReference type="InParanoid" id="A0A2P6MT90"/>
<feature type="region of interest" description="Disordered" evidence="1">
    <location>
        <begin position="262"/>
        <end position="297"/>
    </location>
</feature>
<evidence type="ECO:0000313" key="2">
    <source>
        <dbReference type="EMBL" id="PRP74931.1"/>
    </source>
</evidence>
<comment type="caution">
    <text evidence="2">The sequence shown here is derived from an EMBL/GenBank/DDBJ whole genome shotgun (WGS) entry which is preliminary data.</text>
</comment>
<evidence type="ECO:0000256" key="1">
    <source>
        <dbReference type="SAM" id="MobiDB-lite"/>
    </source>
</evidence>
<gene>
    <name evidence="2" type="ORF">PROFUN_16041</name>
</gene>
<feature type="region of interest" description="Disordered" evidence="1">
    <location>
        <begin position="418"/>
        <end position="439"/>
    </location>
</feature>
<keyword evidence="3" id="KW-1185">Reference proteome</keyword>
<dbReference type="AlphaFoldDB" id="A0A2P6MT90"/>
<dbReference type="EMBL" id="MDYQ01000427">
    <property type="protein sequence ID" value="PRP74931.1"/>
    <property type="molecule type" value="Genomic_DNA"/>
</dbReference>
<accession>A0A2P6MT90</accession>
<name>A0A2P6MT90_9EUKA</name>
<proteinExistence type="predicted"/>
<feature type="compositionally biased region" description="Polar residues" evidence="1">
    <location>
        <begin position="262"/>
        <end position="272"/>
    </location>
</feature>
<feature type="region of interest" description="Disordered" evidence="1">
    <location>
        <begin position="339"/>
        <end position="381"/>
    </location>
</feature>
<protein>
    <recommendedName>
        <fullName evidence="4">Spindle and kinetochore-associated protein 3</fullName>
    </recommendedName>
</protein>
<dbReference type="Proteomes" id="UP000241769">
    <property type="component" value="Unassembled WGS sequence"/>
</dbReference>
<organism evidence="2 3">
    <name type="scientific">Planoprotostelium fungivorum</name>
    <dbReference type="NCBI Taxonomy" id="1890364"/>
    <lineage>
        <taxon>Eukaryota</taxon>
        <taxon>Amoebozoa</taxon>
        <taxon>Evosea</taxon>
        <taxon>Variosea</taxon>
        <taxon>Cavosteliida</taxon>
        <taxon>Cavosteliaceae</taxon>
        <taxon>Planoprotostelium</taxon>
    </lineage>
</organism>
<reference evidence="2 3" key="1">
    <citation type="journal article" date="2018" name="Genome Biol. Evol.">
        <title>Multiple Roots of Fruiting Body Formation in Amoebozoa.</title>
        <authorList>
            <person name="Hillmann F."/>
            <person name="Forbes G."/>
            <person name="Novohradska S."/>
            <person name="Ferling I."/>
            <person name="Riege K."/>
            <person name="Groth M."/>
            <person name="Westermann M."/>
            <person name="Marz M."/>
            <person name="Spaller T."/>
            <person name="Winckler T."/>
            <person name="Schaap P."/>
            <person name="Glockner G."/>
        </authorList>
    </citation>
    <scope>NUCLEOTIDE SEQUENCE [LARGE SCALE GENOMIC DNA]</scope>
    <source>
        <strain evidence="2 3">Jena</strain>
    </source>
</reference>